<accession>A0A7Z7N3W4</accession>
<dbReference type="GO" id="GO:0032259">
    <property type="term" value="P:methylation"/>
    <property type="evidence" value="ECO:0007669"/>
    <property type="project" value="UniProtKB-KW"/>
</dbReference>
<comment type="similarity">
    <text evidence="1">Belongs to the N(4)/N(6)-methyltransferase family.</text>
</comment>
<keyword evidence="5" id="KW-0949">S-adenosyl-L-methionine</keyword>
<comment type="catalytic activity">
    <reaction evidence="6">
        <text>a 2'-deoxyadenosine in DNA + S-adenosyl-L-methionine = an N(6)-methyl-2'-deoxyadenosine in DNA + S-adenosyl-L-homocysteine + H(+)</text>
        <dbReference type="Rhea" id="RHEA:15197"/>
        <dbReference type="Rhea" id="RHEA-COMP:12418"/>
        <dbReference type="Rhea" id="RHEA-COMP:12419"/>
        <dbReference type="ChEBI" id="CHEBI:15378"/>
        <dbReference type="ChEBI" id="CHEBI:57856"/>
        <dbReference type="ChEBI" id="CHEBI:59789"/>
        <dbReference type="ChEBI" id="CHEBI:90615"/>
        <dbReference type="ChEBI" id="CHEBI:90616"/>
        <dbReference type="EC" id="2.1.1.72"/>
    </reaction>
</comment>
<comment type="caution">
    <text evidence="8">The sequence shown here is derived from an EMBL/GenBank/DDBJ whole genome shotgun (WGS) entry which is preliminary data.</text>
</comment>
<dbReference type="GO" id="GO:0003677">
    <property type="term" value="F:DNA binding"/>
    <property type="evidence" value="ECO:0007669"/>
    <property type="project" value="InterPro"/>
</dbReference>
<dbReference type="PIRSF" id="PIRSF015855">
    <property type="entry name" value="TypeIII_Mtase_mKpnI"/>
    <property type="match status" value="1"/>
</dbReference>
<dbReference type="RefSeq" id="WP_097190624.1">
    <property type="nucleotide sequence ID" value="NZ_OCSU01000002.1"/>
</dbReference>
<dbReference type="Proteomes" id="UP000219522">
    <property type="component" value="Unassembled WGS sequence"/>
</dbReference>
<evidence type="ECO:0000313" key="9">
    <source>
        <dbReference type="Proteomes" id="UP000219522"/>
    </source>
</evidence>
<evidence type="ECO:0000256" key="3">
    <source>
        <dbReference type="ARBA" id="ARBA00022603"/>
    </source>
</evidence>
<dbReference type="EC" id="2.1.1.72" evidence="2"/>
<keyword evidence="9" id="KW-1185">Reference proteome</keyword>
<proteinExistence type="inferred from homology"/>
<evidence type="ECO:0000256" key="1">
    <source>
        <dbReference type="ARBA" id="ARBA00006594"/>
    </source>
</evidence>
<evidence type="ECO:0000256" key="6">
    <source>
        <dbReference type="ARBA" id="ARBA00047942"/>
    </source>
</evidence>
<dbReference type="GO" id="GO:0008170">
    <property type="term" value="F:N-methyltransferase activity"/>
    <property type="evidence" value="ECO:0007669"/>
    <property type="project" value="InterPro"/>
</dbReference>
<gene>
    <name evidence="8" type="ORF">SAMN05446927_4589</name>
</gene>
<dbReference type="InterPro" id="IPR002941">
    <property type="entry name" value="DNA_methylase_N4/N6"/>
</dbReference>
<dbReference type="Pfam" id="PF01555">
    <property type="entry name" value="N6_N4_Mtase"/>
    <property type="match status" value="1"/>
</dbReference>
<evidence type="ECO:0000259" key="7">
    <source>
        <dbReference type="Pfam" id="PF01555"/>
    </source>
</evidence>
<dbReference type="InterPro" id="IPR002052">
    <property type="entry name" value="DNA_methylase_N6_adenine_CS"/>
</dbReference>
<protein>
    <recommendedName>
        <fullName evidence="2">site-specific DNA-methyltransferase (adenine-specific)</fullName>
        <ecNumber evidence="2">2.1.1.72</ecNumber>
    </recommendedName>
</protein>
<dbReference type="PROSITE" id="PS00092">
    <property type="entry name" value="N6_MTASE"/>
    <property type="match status" value="1"/>
</dbReference>
<feature type="domain" description="DNA methylase N-4/N-6" evidence="7">
    <location>
        <begin position="120"/>
        <end position="489"/>
    </location>
</feature>
<sequence length="698" mass="79508">MQNFEAHSPETQSADLIADNIARLKSLFPELLTEGANGAEINVDVLRQLVGDIAADGEEKYGLNWHGKRRARQMALTPSTGTLRPCVEDSVDWLTTKNLMIEGDNLEVLKLLQKSYAGQIKLIYIDPPYNTGSDFVYPDNFQDNIQNYLELTGQVESGRKISSNTEASGRFHTDWLNMIYPRLKLSYNLLSIDGVILVSIDEHEITNLRRVMDELFGEENFISCLTWEKGRKNDAKFFSNGHEYVVVYAKSQGRLREIKTLWREEKPGARDIWEEYLSLRTKHGDKQDLIEKDLQAWYANLPKAHPAKKWSRYKRVDQHGPWRDRDISWPGGGGPRYDVLHPVTHQPCAVPERGWIYSTPEEMQRQIKAGLVEFRADHTEPPFRKAHIRPIPQEIELTEAVDEVEEDESEEDEEEQFATQVRGSYFYKQSQVSVKYLRTLLGKKVFNNPKDTDEIGRLIRYTTSDDPNAIVLDFFAGSGTTGEAVIRLNCDDGARRRYIMVQLPEPLDPTAKEQKVAAKFCDEIGRPRYITELTKERLRRASAKISAERPEWKGDVGFRVFKLDTSNIRAWNPNRDDLPKTLLDHAEHILPDRTEADIVYELLLKLGLDLCIPMESRDIAGKTVGSIGGGVLMACLSEKITREDVEPLAQGIVAWHKELAPASDTTCVFRDNAFADDVAKTNLAAILEQYGIQNVRSL</sequence>
<name>A0A7Z7N3W4_9BURK</name>
<dbReference type="EMBL" id="OCSU01000002">
    <property type="protein sequence ID" value="SOE81311.1"/>
    <property type="molecule type" value="Genomic_DNA"/>
</dbReference>
<dbReference type="InterPro" id="IPR002295">
    <property type="entry name" value="N4/N6-MTase_EcoPI_Mod-like"/>
</dbReference>
<dbReference type="AlphaFoldDB" id="A0A7Z7N3W4"/>
<dbReference type="Gene3D" id="3.40.50.150">
    <property type="entry name" value="Vaccinia Virus protein VP39"/>
    <property type="match status" value="1"/>
</dbReference>
<evidence type="ECO:0000313" key="8">
    <source>
        <dbReference type="EMBL" id="SOE81311.1"/>
    </source>
</evidence>
<evidence type="ECO:0000256" key="4">
    <source>
        <dbReference type="ARBA" id="ARBA00022679"/>
    </source>
</evidence>
<evidence type="ECO:0000256" key="5">
    <source>
        <dbReference type="ARBA" id="ARBA00022691"/>
    </source>
</evidence>
<organism evidence="8 9">
    <name type="scientific">Caballeronia arationis</name>
    <dbReference type="NCBI Taxonomy" id="1777142"/>
    <lineage>
        <taxon>Bacteria</taxon>
        <taxon>Pseudomonadati</taxon>
        <taxon>Pseudomonadota</taxon>
        <taxon>Betaproteobacteria</taxon>
        <taxon>Burkholderiales</taxon>
        <taxon>Burkholderiaceae</taxon>
        <taxon>Caballeronia</taxon>
    </lineage>
</organism>
<evidence type="ECO:0000256" key="2">
    <source>
        <dbReference type="ARBA" id="ARBA00011900"/>
    </source>
</evidence>
<keyword evidence="4 8" id="KW-0808">Transferase</keyword>
<reference evidence="8 9" key="1">
    <citation type="submission" date="2017-09" db="EMBL/GenBank/DDBJ databases">
        <authorList>
            <person name="Varghese N."/>
            <person name="Submissions S."/>
        </authorList>
    </citation>
    <scope>NUCLEOTIDE SEQUENCE [LARGE SCALE GENOMIC DNA]</scope>
    <source>
        <strain evidence="8 9">OK806</strain>
    </source>
</reference>
<keyword evidence="3 8" id="KW-0489">Methyltransferase</keyword>
<dbReference type="GO" id="GO:0009007">
    <property type="term" value="F:site-specific DNA-methyltransferase (adenine-specific) activity"/>
    <property type="evidence" value="ECO:0007669"/>
    <property type="project" value="UniProtKB-EC"/>
</dbReference>
<dbReference type="PRINTS" id="PR00506">
    <property type="entry name" value="D21N6MTFRASE"/>
</dbReference>
<dbReference type="InterPro" id="IPR029063">
    <property type="entry name" value="SAM-dependent_MTases_sf"/>
</dbReference>
<dbReference type="SUPFAM" id="SSF53335">
    <property type="entry name" value="S-adenosyl-L-methionine-dependent methyltransferases"/>
    <property type="match status" value="1"/>
</dbReference>